<evidence type="ECO:0000256" key="13">
    <source>
        <dbReference type="PIRSR" id="PIRSR001024-4"/>
    </source>
</evidence>
<dbReference type="GO" id="GO:0005975">
    <property type="term" value="P:carbohydrate metabolic process"/>
    <property type="evidence" value="ECO:0007669"/>
    <property type="project" value="InterPro"/>
</dbReference>
<feature type="binding site" evidence="14">
    <location>
        <position position="381"/>
    </location>
    <ligand>
        <name>substrate</name>
    </ligand>
</feature>
<dbReference type="PANTHER" id="PTHR10357:SF215">
    <property type="entry name" value="ALPHA-AMYLASE 1"/>
    <property type="match status" value="1"/>
</dbReference>
<evidence type="ECO:0000256" key="14">
    <source>
        <dbReference type="PIRSR" id="PIRSR001024-5"/>
    </source>
</evidence>
<feature type="disulfide bond" evidence="13">
    <location>
        <begin position="47"/>
        <end position="61"/>
    </location>
</feature>
<keyword evidence="10" id="KW-0326">Glycosidase</keyword>
<proteinExistence type="inferred from homology"/>
<sequence length="507" mass="57661">MRLLSNLFLLASIASASSTDQWKSRSIYQLLTDRFAQSPNNIDPSKCTSPLAPEYDIRHYCGGTYNGLISRLDYIQDMGFDAIWISPITAPVEYETVWGVGWHGYWQQDIYGVNPHFGTRQDIKDLVDECHKRDIYVMVDIVANHMGPYNNTVKDLAIFPTGYDWYYPFNKTEDYHNFCLINDYTNATEVQQCCLGGADSWLPDLNTENPEVVDALNNWIHGLVEEFNFDSVRIDTFRHIRPSFWPEFVKQAGVFAIGEVADTDAINTGPWQDVADSVLNFPLWDALGKVFRDKDRAPMYNLTQQIDTNREHFRDTLVLGNFLDNHDQPRFLNYTTDPTRINNALTFLMTADGIPILYYGTEQGFNGHPEKQYGAGDPWNRDPLWGGSGYDKTSSVYQFVSKLNKLRKMLKSNYPSFFDTLMQNIQTDNSTLTFFKNPLTISISNAPFENSKSVTVPKGSYSGKEGYILVNYLNGDHVGKVQSDGSATITIKDNNPVVAYPKHICPV</sequence>
<keyword evidence="9" id="KW-0119">Carbohydrate metabolism</keyword>
<dbReference type="SMART" id="SM00642">
    <property type="entry name" value="Aamy"/>
    <property type="match status" value="1"/>
</dbReference>
<keyword evidence="8" id="KW-0106">Calcium</keyword>
<feature type="binding site" evidence="14">
    <location>
        <position position="327"/>
    </location>
    <ligand>
        <name>substrate</name>
    </ligand>
</feature>
<feature type="active site" description="Proton donor" evidence="11">
    <location>
        <position position="259"/>
    </location>
</feature>
<feature type="signal peptide" evidence="15">
    <location>
        <begin position="1"/>
        <end position="16"/>
    </location>
</feature>
<evidence type="ECO:0000256" key="2">
    <source>
        <dbReference type="ARBA" id="ARBA00001913"/>
    </source>
</evidence>
<evidence type="ECO:0000259" key="16">
    <source>
        <dbReference type="SMART" id="SM00642"/>
    </source>
</evidence>
<dbReference type="EMBL" id="MBFT01000913">
    <property type="protein sequence ID" value="PVU86442.1"/>
    <property type="molecule type" value="Genomic_DNA"/>
</dbReference>
<dbReference type="SUPFAM" id="SSF51445">
    <property type="entry name" value="(Trans)glycosidases"/>
    <property type="match status" value="1"/>
</dbReference>
<feature type="binding site" evidence="14">
    <location>
        <position position="233"/>
    </location>
    <ligand>
        <name>substrate</name>
    </ligand>
</feature>
<protein>
    <recommendedName>
        <fullName evidence="4">alpha-amylase</fullName>
        <ecNumber evidence="4">3.2.1.1</ecNumber>
    </recommendedName>
</protein>
<feature type="binding site" evidence="14">
    <location>
        <position position="106"/>
    </location>
    <ligand>
        <name>substrate</name>
    </ligand>
</feature>
<evidence type="ECO:0000256" key="12">
    <source>
        <dbReference type="PIRSR" id="PIRSR001024-2"/>
    </source>
</evidence>
<keyword evidence="18" id="KW-1185">Reference proteome</keyword>
<dbReference type="OrthoDB" id="204980at2759"/>
<dbReference type="Gene3D" id="3.20.20.80">
    <property type="entry name" value="Glycosidases"/>
    <property type="match status" value="1"/>
</dbReference>
<accession>A0A2T9Y275</accession>
<comment type="similarity">
    <text evidence="3">Belongs to the glycosyl hydrolase 13 family.</text>
</comment>
<dbReference type="Proteomes" id="UP000245699">
    <property type="component" value="Unassembled WGS sequence"/>
</dbReference>
<dbReference type="PIRSF" id="PIRSF001024">
    <property type="entry name" value="Alph-amyl_fung"/>
    <property type="match status" value="1"/>
</dbReference>
<evidence type="ECO:0000256" key="8">
    <source>
        <dbReference type="ARBA" id="ARBA00022837"/>
    </source>
</evidence>
<comment type="catalytic activity">
    <reaction evidence="1">
        <text>Endohydrolysis of (1-&gt;4)-alpha-D-glucosidic linkages in polysaccharides containing three or more (1-&gt;4)-alpha-linked D-glucose units.</text>
        <dbReference type="EC" id="3.2.1.1"/>
    </reaction>
</comment>
<dbReference type="Gene3D" id="2.60.40.1180">
    <property type="entry name" value="Golgi alpha-mannosidase II"/>
    <property type="match status" value="1"/>
</dbReference>
<gene>
    <name evidence="17" type="ORF">BB559_006523</name>
</gene>
<dbReference type="InterPro" id="IPR017853">
    <property type="entry name" value="GH"/>
</dbReference>
<reference evidence="17 18" key="1">
    <citation type="journal article" date="2018" name="MBio">
        <title>Comparative Genomics Reveals the Core Gene Toolbox for the Fungus-Insect Symbiosis.</title>
        <authorList>
            <person name="Wang Y."/>
            <person name="Stata M."/>
            <person name="Wang W."/>
            <person name="Stajich J.E."/>
            <person name="White M.M."/>
            <person name="Moncalvo J.M."/>
        </authorList>
    </citation>
    <scope>NUCLEOTIDE SEQUENCE [LARGE SCALE GENOMIC DNA]</scope>
    <source>
        <strain evidence="17 18">AUS-77-4</strain>
    </source>
</reference>
<comment type="cofactor">
    <cofactor evidence="2">
        <name>Ca(2+)</name>
        <dbReference type="ChEBI" id="CHEBI:29108"/>
    </cofactor>
</comment>
<dbReference type="PANTHER" id="PTHR10357">
    <property type="entry name" value="ALPHA-AMYLASE FAMILY MEMBER"/>
    <property type="match status" value="1"/>
</dbReference>
<comment type="caution">
    <text evidence="17">The sequence shown here is derived from an EMBL/GenBank/DDBJ whole genome shotgun (WGS) entry which is preliminary data.</text>
</comment>
<evidence type="ECO:0000256" key="15">
    <source>
        <dbReference type="SAM" id="SignalP"/>
    </source>
</evidence>
<evidence type="ECO:0000256" key="5">
    <source>
        <dbReference type="ARBA" id="ARBA00022723"/>
    </source>
</evidence>
<dbReference type="AlphaFoldDB" id="A0A2T9Y275"/>
<evidence type="ECO:0000256" key="6">
    <source>
        <dbReference type="ARBA" id="ARBA00022729"/>
    </source>
</evidence>
<dbReference type="InterPro" id="IPR013780">
    <property type="entry name" value="Glyco_hydro_b"/>
</dbReference>
<feature type="site" description="Transition state stabilizer" evidence="12">
    <location>
        <position position="327"/>
    </location>
</feature>
<evidence type="ECO:0000256" key="10">
    <source>
        <dbReference type="ARBA" id="ARBA00023295"/>
    </source>
</evidence>
<feature type="chain" id="PRO_5015761580" description="alpha-amylase" evidence="15">
    <location>
        <begin position="17"/>
        <end position="507"/>
    </location>
</feature>
<feature type="domain" description="Glycosyl hydrolase family 13 catalytic" evidence="16">
    <location>
        <begin position="29"/>
        <end position="407"/>
    </location>
</feature>
<evidence type="ECO:0000256" key="4">
    <source>
        <dbReference type="ARBA" id="ARBA00012595"/>
    </source>
</evidence>
<evidence type="ECO:0000256" key="9">
    <source>
        <dbReference type="ARBA" id="ARBA00023277"/>
    </source>
</evidence>
<feature type="active site" description="Nucleophile" evidence="11">
    <location>
        <position position="235"/>
    </location>
</feature>
<feature type="disulfide bond" evidence="13">
    <location>
        <begin position="179"/>
        <end position="193"/>
    </location>
</feature>
<evidence type="ECO:0000256" key="1">
    <source>
        <dbReference type="ARBA" id="ARBA00000548"/>
    </source>
</evidence>
<feature type="binding site" evidence="14">
    <location>
        <position position="145"/>
    </location>
    <ligand>
        <name>substrate</name>
    </ligand>
</feature>
<name>A0A2T9Y275_9FUNG</name>
<keyword evidence="13" id="KW-1015">Disulfide bond</keyword>
<dbReference type="InterPro" id="IPR006047">
    <property type="entry name" value="GH13_cat_dom"/>
</dbReference>
<dbReference type="FunFam" id="3.20.20.80:FF:000120">
    <property type="entry name" value="Alpha-amylase A"/>
    <property type="match status" value="1"/>
</dbReference>
<dbReference type="GO" id="GO:0004556">
    <property type="term" value="F:alpha-amylase activity"/>
    <property type="evidence" value="ECO:0007669"/>
    <property type="project" value="UniProtKB-EC"/>
</dbReference>
<evidence type="ECO:0000256" key="3">
    <source>
        <dbReference type="ARBA" id="ARBA00008061"/>
    </source>
</evidence>
<keyword evidence="7" id="KW-0378">Hydrolase</keyword>
<evidence type="ECO:0000256" key="11">
    <source>
        <dbReference type="PIRSR" id="PIRSR001024-1"/>
    </source>
</evidence>
<dbReference type="CDD" id="cd11319">
    <property type="entry name" value="AmyAc_euk_AmyA"/>
    <property type="match status" value="1"/>
</dbReference>
<dbReference type="STRING" id="61424.A0A2T9Y275"/>
<evidence type="ECO:0000313" key="18">
    <source>
        <dbReference type="Proteomes" id="UP000245699"/>
    </source>
</evidence>
<keyword evidence="6 15" id="KW-0732">Signal</keyword>
<dbReference type="EC" id="3.2.1.1" evidence="4"/>
<dbReference type="InterPro" id="IPR013777">
    <property type="entry name" value="A-amylase-like"/>
</dbReference>
<keyword evidence="5" id="KW-0479">Metal-binding</keyword>
<dbReference type="GO" id="GO:0005509">
    <property type="term" value="F:calcium ion binding"/>
    <property type="evidence" value="ECO:0007669"/>
    <property type="project" value="InterPro"/>
</dbReference>
<evidence type="ECO:0000256" key="7">
    <source>
        <dbReference type="ARBA" id="ARBA00022801"/>
    </source>
</evidence>
<evidence type="ECO:0000313" key="17">
    <source>
        <dbReference type="EMBL" id="PVU86442.1"/>
    </source>
</evidence>
<dbReference type="Pfam" id="PF00128">
    <property type="entry name" value="Alpha-amylase"/>
    <property type="match status" value="1"/>
</dbReference>
<organism evidence="17 18">
    <name type="scientific">Furculomyces boomerangus</name>
    <dbReference type="NCBI Taxonomy" id="61424"/>
    <lineage>
        <taxon>Eukaryota</taxon>
        <taxon>Fungi</taxon>
        <taxon>Fungi incertae sedis</taxon>
        <taxon>Zoopagomycota</taxon>
        <taxon>Kickxellomycotina</taxon>
        <taxon>Harpellomycetes</taxon>
        <taxon>Harpellales</taxon>
        <taxon>Harpellaceae</taxon>
        <taxon>Furculomyces</taxon>
    </lineage>
</organism>